<dbReference type="SUPFAM" id="SSF158694">
    <property type="entry name" value="UraD-Like"/>
    <property type="match status" value="1"/>
</dbReference>
<reference evidence="9" key="1">
    <citation type="journal article" date="2018" name="Int. J. Syst. Evol. Microbiol.">
        <title>Jatrophihabitans telluris sp. nov., isolated from sediment soil of lava forest wetlands and the emended description of the genus Jatrophihabitans.</title>
        <authorList>
            <person name="Lee K.C."/>
            <person name="Suh M.K."/>
            <person name="Eom M.K."/>
            <person name="Kim K.K."/>
            <person name="Kim J.S."/>
            <person name="Kim D.S."/>
            <person name="Ko S.H."/>
            <person name="Shin Y.K."/>
            <person name="Lee J.S."/>
        </authorList>
    </citation>
    <scope>NUCLEOTIDE SEQUENCE</scope>
    <source>
        <strain evidence="9">N237</strain>
    </source>
</reference>
<keyword evidence="10" id="KW-1185">Reference proteome</keyword>
<evidence type="ECO:0000313" key="10">
    <source>
        <dbReference type="Proteomes" id="UP001056336"/>
    </source>
</evidence>
<dbReference type="EMBL" id="CP097332">
    <property type="protein sequence ID" value="UQX88200.1"/>
    <property type="molecule type" value="Genomic_DNA"/>
</dbReference>
<dbReference type="InterPro" id="IPR017595">
    <property type="entry name" value="OHCU_decarboxylase-2"/>
</dbReference>
<dbReference type="RefSeq" id="WP_249771470.1">
    <property type="nucleotide sequence ID" value="NZ_CP097332.1"/>
</dbReference>
<evidence type="ECO:0000256" key="1">
    <source>
        <dbReference type="ARBA" id="ARBA00001163"/>
    </source>
</evidence>
<comment type="pathway">
    <text evidence="2">Purine metabolism; urate degradation; (S)-allantoin from urate: step 3/3.</text>
</comment>
<dbReference type="NCBIfam" id="TIGR03180">
    <property type="entry name" value="UraD_2"/>
    <property type="match status" value="1"/>
</dbReference>
<dbReference type="Proteomes" id="UP001056336">
    <property type="component" value="Chromosome"/>
</dbReference>
<dbReference type="EC" id="4.1.1.97" evidence="3"/>
<dbReference type="InterPro" id="IPR018020">
    <property type="entry name" value="OHCU_decarboxylase"/>
</dbReference>
<dbReference type="NCBIfam" id="NF010372">
    <property type="entry name" value="PRK13798.1"/>
    <property type="match status" value="1"/>
</dbReference>
<dbReference type="Pfam" id="PF09349">
    <property type="entry name" value="OHCU_decarbox"/>
    <property type="match status" value="1"/>
</dbReference>
<dbReference type="Gene3D" id="1.10.3330.10">
    <property type="entry name" value="Oxo-4-hydroxy-4-carboxy-5-ureidoimidazoline decarboxylase"/>
    <property type="match status" value="1"/>
</dbReference>
<evidence type="ECO:0000313" key="9">
    <source>
        <dbReference type="EMBL" id="UQX88200.1"/>
    </source>
</evidence>
<gene>
    <name evidence="9" type="primary">uraD</name>
    <name evidence="9" type="ORF">M6D93_18205</name>
</gene>
<keyword evidence="5" id="KW-0210">Decarboxylase</keyword>
<evidence type="ECO:0000256" key="2">
    <source>
        <dbReference type="ARBA" id="ARBA00004754"/>
    </source>
</evidence>
<evidence type="ECO:0000256" key="7">
    <source>
        <dbReference type="SAM" id="MobiDB-lite"/>
    </source>
</evidence>
<evidence type="ECO:0000259" key="8">
    <source>
        <dbReference type="Pfam" id="PF09349"/>
    </source>
</evidence>
<reference evidence="9" key="2">
    <citation type="submission" date="2022-05" db="EMBL/GenBank/DDBJ databases">
        <authorList>
            <person name="Kim J.-S."/>
            <person name="Lee K."/>
            <person name="Suh M."/>
            <person name="Eom M."/>
            <person name="Kim J.-S."/>
            <person name="Kim D.-S."/>
            <person name="Ko S.-H."/>
            <person name="Shin Y."/>
            <person name="Lee J.-S."/>
        </authorList>
    </citation>
    <scope>NUCLEOTIDE SEQUENCE</scope>
    <source>
        <strain evidence="9">N237</strain>
    </source>
</reference>
<evidence type="ECO:0000256" key="6">
    <source>
        <dbReference type="ARBA" id="ARBA00023239"/>
    </source>
</evidence>
<accession>A0ABY4QZ61</accession>
<feature type="compositionally biased region" description="Polar residues" evidence="7">
    <location>
        <begin position="92"/>
        <end position="104"/>
    </location>
</feature>
<dbReference type="PANTHER" id="PTHR43466:SF1">
    <property type="entry name" value="2-OXO-4-HYDROXY-4-CARBOXY-5-UREIDOIMIDAZOLINE DECARBOXYLASE-RELATED"/>
    <property type="match status" value="1"/>
</dbReference>
<keyword evidence="6 9" id="KW-0456">Lyase</keyword>
<feature type="region of interest" description="Disordered" evidence="7">
    <location>
        <begin position="76"/>
        <end position="108"/>
    </location>
</feature>
<dbReference type="InterPro" id="IPR036778">
    <property type="entry name" value="OHCU_decarboxylase_sf"/>
</dbReference>
<feature type="domain" description="Oxo-4-hydroxy-4-carboxy-5-ureidoimidazoline decarboxylase" evidence="8">
    <location>
        <begin position="17"/>
        <end position="172"/>
    </location>
</feature>
<organism evidence="9 10">
    <name type="scientific">Jatrophihabitans telluris</name>
    <dbReference type="NCBI Taxonomy" id="2038343"/>
    <lineage>
        <taxon>Bacteria</taxon>
        <taxon>Bacillati</taxon>
        <taxon>Actinomycetota</taxon>
        <taxon>Actinomycetes</taxon>
        <taxon>Jatrophihabitantales</taxon>
        <taxon>Jatrophihabitantaceae</taxon>
        <taxon>Jatrophihabitans</taxon>
    </lineage>
</organism>
<protein>
    <recommendedName>
        <fullName evidence="3">2-oxo-4-hydroxy-4-carboxy-5-ureidoimidazoline decarboxylase</fullName>
        <ecNumber evidence="3">4.1.1.97</ecNumber>
    </recommendedName>
</protein>
<evidence type="ECO:0000256" key="5">
    <source>
        <dbReference type="ARBA" id="ARBA00022793"/>
    </source>
</evidence>
<evidence type="ECO:0000256" key="3">
    <source>
        <dbReference type="ARBA" id="ARBA00012257"/>
    </source>
</evidence>
<evidence type="ECO:0000256" key="4">
    <source>
        <dbReference type="ARBA" id="ARBA00022631"/>
    </source>
</evidence>
<dbReference type="GO" id="GO:0051997">
    <property type="term" value="F:2-oxo-4-hydroxy-4-carboxy-5-ureidoimidazoline decarboxylase activity"/>
    <property type="evidence" value="ECO:0007669"/>
    <property type="project" value="UniProtKB-EC"/>
</dbReference>
<dbReference type="PANTHER" id="PTHR43466">
    <property type="entry name" value="2-OXO-4-HYDROXY-4-CARBOXY-5-UREIDOIMIDAZOLINE DECARBOXYLASE-RELATED"/>
    <property type="match status" value="1"/>
</dbReference>
<comment type="catalytic activity">
    <reaction evidence="1">
        <text>5-hydroxy-2-oxo-4-ureido-2,5-dihydro-1H-imidazole-5-carboxylate + H(+) = (S)-allantoin + CO2</text>
        <dbReference type="Rhea" id="RHEA:26301"/>
        <dbReference type="ChEBI" id="CHEBI:15378"/>
        <dbReference type="ChEBI" id="CHEBI:15678"/>
        <dbReference type="ChEBI" id="CHEBI:16526"/>
        <dbReference type="ChEBI" id="CHEBI:58639"/>
        <dbReference type="EC" id="4.1.1.97"/>
    </reaction>
</comment>
<sequence>MVAAEPTEPIAVAEFDQAPAPDAAAELVPCCASRRWVSQLVKGRPYASLTALAAASDALLKSLDWQELSEALAAHPRIGDHGGGGAGGNREASWSRQEQSSTATAGDEVRARLREANIAYEQRFGHVFLICATGLSAEDMLASLRSRLDNDPVAEREVVRAELGKIVKLRLAKTFR</sequence>
<proteinExistence type="predicted"/>
<keyword evidence="4" id="KW-0659">Purine metabolism</keyword>
<name>A0ABY4QZ61_9ACTN</name>